<feature type="region of interest" description="Disordered" evidence="1">
    <location>
        <begin position="33"/>
        <end position="54"/>
    </location>
</feature>
<feature type="transmembrane region" description="Helical" evidence="2">
    <location>
        <begin position="170"/>
        <end position="189"/>
    </location>
</feature>
<dbReference type="AlphaFoldDB" id="A0A830GD68"/>
<dbReference type="InterPro" id="IPR058376">
    <property type="entry name" value="DUF8063"/>
</dbReference>
<dbReference type="Pfam" id="PF26259">
    <property type="entry name" value="DUF8063"/>
    <property type="match status" value="1"/>
</dbReference>
<keyword evidence="2" id="KW-0812">Transmembrane</keyword>
<sequence>MRSIFLVLVALGAIAVLATGPAAAANAPMTNTTTAANTTTTAPTTSAASTMPGDGSTLANDANITMTDDARITGWEFSGDTVRVAIEADSLTTVTITDGAAGLEEAGASRIPQTTQRVWGGETTIVTMPVATAFDGHVVGVAIGDTGVRLSTDMQQGEDPLQYFGGTSGLFSGIGITILTSLLGAWYVLRKEETGVTKA</sequence>
<reference evidence="3 4" key="1">
    <citation type="journal article" date="2019" name="Int. J. Syst. Evol. Microbiol.">
        <title>The Global Catalogue of Microorganisms (GCM) 10K type strain sequencing project: providing services to taxonomists for standard genome sequencing and annotation.</title>
        <authorList>
            <consortium name="The Broad Institute Genomics Platform"/>
            <consortium name="The Broad Institute Genome Sequencing Center for Infectious Disease"/>
            <person name="Wu L."/>
            <person name="Ma J."/>
        </authorList>
    </citation>
    <scope>NUCLEOTIDE SEQUENCE [LARGE SCALE GENOMIC DNA]</scope>
    <source>
        <strain evidence="3 4">JCM 16331</strain>
    </source>
</reference>
<accession>A0A830GD68</accession>
<evidence type="ECO:0000313" key="4">
    <source>
        <dbReference type="Proteomes" id="UP000608850"/>
    </source>
</evidence>
<dbReference type="EMBL" id="BMOQ01000005">
    <property type="protein sequence ID" value="GGN18624.1"/>
    <property type="molecule type" value="Genomic_DNA"/>
</dbReference>
<keyword evidence="2" id="KW-1133">Transmembrane helix</keyword>
<protein>
    <submittedName>
        <fullName evidence="3">Uncharacterized protein</fullName>
    </submittedName>
</protein>
<feature type="compositionally biased region" description="Low complexity" evidence="1">
    <location>
        <begin position="33"/>
        <end position="53"/>
    </location>
</feature>
<dbReference type="RefSeq" id="WP_188878681.1">
    <property type="nucleotide sequence ID" value="NZ_BMOQ01000005.1"/>
</dbReference>
<name>A0A830GD68_9EURY</name>
<keyword evidence="2" id="KW-0472">Membrane</keyword>
<evidence type="ECO:0000313" key="3">
    <source>
        <dbReference type="EMBL" id="GGN18624.1"/>
    </source>
</evidence>
<dbReference type="OrthoDB" id="269681at2157"/>
<organism evidence="3 4">
    <name type="scientific">Halarchaeum nitratireducens</name>
    <dbReference type="NCBI Taxonomy" id="489913"/>
    <lineage>
        <taxon>Archaea</taxon>
        <taxon>Methanobacteriati</taxon>
        <taxon>Methanobacteriota</taxon>
        <taxon>Stenosarchaea group</taxon>
        <taxon>Halobacteria</taxon>
        <taxon>Halobacteriales</taxon>
        <taxon>Halobacteriaceae</taxon>
    </lineage>
</organism>
<evidence type="ECO:0000256" key="2">
    <source>
        <dbReference type="SAM" id="Phobius"/>
    </source>
</evidence>
<dbReference type="Proteomes" id="UP000608850">
    <property type="component" value="Unassembled WGS sequence"/>
</dbReference>
<evidence type="ECO:0000256" key="1">
    <source>
        <dbReference type="SAM" id="MobiDB-lite"/>
    </source>
</evidence>
<comment type="caution">
    <text evidence="3">The sequence shown here is derived from an EMBL/GenBank/DDBJ whole genome shotgun (WGS) entry which is preliminary data.</text>
</comment>
<gene>
    <name evidence="3" type="ORF">GCM10009021_19540</name>
</gene>
<proteinExistence type="predicted"/>
<keyword evidence="4" id="KW-1185">Reference proteome</keyword>